<dbReference type="EMBL" id="CAAE01014575">
    <property type="protein sequence ID" value="CAF99261.1"/>
    <property type="molecule type" value="Genomic_DNA"/>
</dbReference>
<gene>
    <name evidence="1" type="ORF">GSTENG00017281001</name>
</gene>
<reference evidence="1" key="2">
    <citation type="submission" date="2004-02" db="EMBL/GenBank/DDBJ databases">
        <authorList>
            <consortium name="Genoscope"/>
            <consortium name="Whitehead Institute Centre for Genome Research"/>
        </authorList>
    </citation>
    <scope>NUCLEOTIDE SEQUENCE</scope>
</reference>
<protein>
    <submittedName>
        <fullName evidence="1">(spotted green pufferfish) hypothetical protein</fullName>
    </submittedName>
</protein>
<comment type="caution">
    <text evidence="1">The sequence shown here is derived from an EMBL/GenBank/DDBJ whole genome shotgun (WGS) entry which is preliminary data.</text>
</comment>
<sequence>MNSFINDIFERIAQKRSLCEIDTGFRRNVEKCRIIFMTMKLSRGKFALTQCLSIDSSHVSQ</sequence>
<name>Q4SJC1_TETNG</name>
<evidence type="ECO:0000313" key="1">
    <source>
        <dbReference type="EMBL" id="CAF99261.1"/>
    </source>
</evidence>
<proteinExistence type="predicted"/>
<dbReference type="KEGG" id="tng:GSTEN00017281G001"/>
<organism evidence="1">
    <name type="scientific">Tetraodon nigroviridis</name>
    <name type="common">Spotted green pufferfish</name>
    <name type="synonym">Chelonodon nigroviridis</name>
    <dbReference type="NCBI Taxonomy" id="99883"/>
    <lineage>
        <taxon>Eukaryota</taxon>
        <taxon>Metazoa</taxon>
        <taxon>Chordata</taxon>
        <taxon>Craniata</taxon>
        <taxon>Vertebrata</taxon>
        <taxon>Euteleostomi</taxon>
        <taxon>Actinopterygii</taxon>
        <taxon>Neopterygii</taxon>
        <taxon>Teleostei</taxon>
        <taxon>Neoteleostei</taxon>
        <taxon>Acanthomorphata</taxon>
        <taxon>Eupercaria</taxon>
        <taxon>Tetraodontiformes</taxon>
        <taxon>Tetradontoidea</taxon>
        <taxon>Tetraodontidae</taxon>
        <taxon>Tetraodon</taxon>
    </lineage>
</organism>
<dbReference type="AlphaFoldDB" id="Q4SJC1"/>
<accession>Q4SJC1</accession>
<reference evidence="1" key="1">
    <citation type="journal article" date="2004" name="Nature">
        <title>Genome duplication in the teleost fish Tetraodon nigroviridis reveals the early vertebrate proto-karyotype.</title>
        <authorList>
            <person name="Jaillon O."/>
            <person name="Aury J.-M."/>
            <person name="Brunet F."/>
            <person name="Petit J.-L."/>
            <person name="Stange-Thomann N."/>
            <person name="Mauceli E."/>
            <person name="Bouneau L."/>
            <person name="Fischer C."/>
            <person name="Ozouf-Costaz C."/>
            <person name="Bernot A."/>
            <person name="Nicaud S."/>
            <person name="Jaffe D."/>
            <person name="Fisher S."/>
            <person name="Lutfalla G."/>
            <person name="Dossat C."/>
            <person name="Segurens B."/>
            <person name="Dasilva C."/>
            <person name="Salanoubat M."/>
            <person name="Levy M."/>
            <person name="Boudet N."/>
            <person name="Castellano S."/>
            <person name="Anthouard V."/>
            <person name="Jubin C."/>
            <person name="Castelli V."/>
            <person name="Katinka M."/>
            <person name="Vacherie B."/>
            <person name="Biemont C."/>
            <person name="Skalli Z."/>
            <person name="Cattolico L."/>
            <person name="Poulain J."/>
            <person name="De Berardinis V."/>
            <person name="Cruaud C."/>
            <person name="Duprat S."/>
            <person name="Brottier P."/>
            <person name="Coutanceau J.-P."/>
            <person name="Gouzy J."/>
            <person name="Parra G."/>
            <person name="Lardier G."/>
            <person name="Chapple C."/>
            <person name="McKernan K.J."/>
            <person name="McEwan P."/>
            <person name="Bosak S."/>
            <person name="Kellis M."/>
            <person name="Volff J.-N."/>
            <person name="Guigo R."/>
            <person name="Zody M.C."/>
            <person name="Mesirov J."/>
            <person name="Lindblad-Toh K."/>
            <person name="Birren B."/>
            <person name="Nusbaum C."/>
            <person name="Kahn D."/>
            <person name="Robinson-Rechavi M."/>
            <person name="Laudet V."/>
            <person name="Schachter V."/>
            <person name="Quetier F."/>
            <person name="Saurin W."/>
            <person name="Scarpelli C."/>
            <person name="Wincker P."/>
            <person name="Lander E.S."/>
            <person name="Weissenbach J."/>
            <person name="Roest Crollius H."/>
        </authorList>
    </citation>
    <scope>NUCLEOTIDE SEQUENCE [LARGE SCALE GENOMIC DNA]</scope>
</reference>